<dbReference type="Proteomes" id="UP000245812">
    <property type="component" value="Unassembled WGS sequence"/>
</dbReference>
<evidence type="ECO:0000256" key="2">
    <source>
        <dbReference type="ARBA" id="ARBA00002368"/>
    </source>
</evidence>
<dbReference type="GO" id="GO:0004038">
    <property type="term" value="F:allantoinase activity"/>
    <property type="evidence" value="ECO:0007669"/>
    <property type="project" value="TreeGrafter"/>
</dbReference>
<accession>A0A316I2K3</accession>
<dbReference type="Pfam" id="PF01979">
    <property type="entry name" value="Amidohydro_1"/>
    <property type="match status" value="1"/>
</dbReference>
<comment type="similarity">
    <text evidence="3">Belongs to the metallo-dependent hydrolases superfamily. DHOase family. Class I DHOase subfamily.</text>
</comment>
<dbReference type="InterPro" id="IPR050138">
    <property type="entry name" value="DHOase/Allantoinase_Hydrolase"/>
</dbReference>
<proteinExistence type="inferred from homology"/>
<dbReference type="Gene3D" id="2.30.40.10">
    <property type="entry name" value="Urease, subunit C, domain 1"/>
    <property type="match status" value="1"/>
</dbReference>
<dbReference type="PROSITE" id="PS00483">
    <property type="entry name" value="DIHYDROOROTASE_2"/>
    <property type="match status" value="1"/>
</dbReference>
<dbReference type="SUPFAM" id="SSF51556">
    <property type="entry name" value="Metallo-dependent hydrolases"/>
    <property type="match status" value="1"/>
</dbReference>
<evidence type="ECO:0000313" key="8">
    <source>
        <dbReference type="Proteomes" id="UP000245812"/>
    </source>
</evidence>
<protein>
    <submittedName>
        <fullName evidence="7">Dihydroorotase</fullName>
    </submittedName>
</protein>
<dbReference type="InterPro" id="IPR006680">
    <property type="entry name" value="Amidohydro-rel"/>
</dbReference>
<sequence length="445" mass="48736">MSTDWLIKNAELVNEGRRFHADLRVRRGRIDAIGGDLDARPGEQVVDAAGLWLLPGMIDDQVHFREPGLTHKADIWHESRACAAGGITSFMEMPNTRPPALDREALEAKYARAAETSAVNYAFYLGASNDNLAAIRALDPKAAPGIKVFMGASTGNMLVDDPEVLDGIFREAPTPIITHCEDTPTIDANLAAAHAKYGQDIPAREHPLIRSREACIKSTRLAISLARKHGSRLHVLHISTADELALFEPGPVKGKKITAETCVHFLHFSDADYERLGFLIKCNPAIKTAADREAITRALAEGRLDVLATDHAPHLLEEKAQKYDQAPSGLPLVQFALQAALQRVAEGRLTLERVVEAVSHAPATLFDVKERGFLREGYAADLVLVDPRRPHAVTRAEVLSKCGWSPFEGETFAHSIAATFVNGRRVWDGARIDEGVRGERLAFAR</sequence>
<keyword evidence="8" id="KW-1185">Reference proteome</keyword>
<evidence type="ECO:0000256" key="1">
    <source>
        <dbReference type="ARBA" id="ARBA00001947"/>
    </source>
</evidence>
<dbReference type="RefSeq" id="WP_109723475.1">
    <property type="nucleotide sequence ID" value="NZ_MSZV01000081.1"/>
</dbReference>
<evidence type="ECO:0000256" key="3">
    <source>
        <dbReference type="ARBA" id="ARBA00010286"/>
    </source>
</evidence>
<dbReference type="InterPro" id="IPR032466">
    <property type="entry name" value="Metal_Hydrolase"/>
</dbReference>
<dbReference type="GO" id="GO:0006145">
    <property type="term" value="P:purine nucleobase catabolic process"/>
    <property type="evidence" value="ECO:0007669"/>
    <property type="project" value="TreeGrafter"/>
</dbReference>
<gene>
    <name evidence="7" type="ORF">C7456_106152</name>
</gene>
<comment type="function">
    <text evidence="2">Catalyzes the reversible cyclization of carbamoyl aspartate to dihydroorotate.</text>
</comment>
<name>A0A316I2K3_9GAMM</name>
<keyword evidence="5" id="KW-0378">Hydrolase</keyword>
<dbReference type="InterPro" id="IPR002195">
    <property type="entry name" value="Dihydroorotase_CS"/>
</dbReference>
<dbReference type="NCBIfam" id="NF006688">
    <property type="entry name" value="PRK09236.1"/>
    <property type="match status" value="1"/>
</dbReference>
<reference evidence="7 8" key="1">
    <citation type="submission" date="2018-05" db="EMBL/GenBank/DDBJ databases">
        <title>Genomic Encyclopedia of Type Strains, Phase IV (KMG-IV): sequencing the most valuable type-strain genomes for metagenomic binning, comparative biology and taxonomic classification.</title>
        <authorList>
            <person name="Goeker M."/>
        </authorList>
    </citation>
    <scope>NUCLEOTIDE SEQUENCE [LARGE SCALE GENOMIC DNA]</scope>
    <source>
        <strain evidence="7 8">DSM 14263</strain>
    </source>
</reference>
<dbReference type="PANTHER" id="PTHR43668">
    <property type="entry name" value="ALLANTOINASE"/>
    <property type="match status" value="1"/>
</dbReference>
<dbReference type="GO" id="GO:0046872">
    <property type="term" value="F:metal ion binding"/>
    <property type="evidence" value="ECO:0007669"/>
    <property type="project" value="UniProtKB-KW"/>
</dbReference>
<dbReference type="EMBL" id="QGHC01000006">
    <property type="protein sequence ID" value="PWK87659.1"/>
    <property type="molecule type" value="Genomic_DNA"/>
</dbReference>
<dbReference type="InterPro" id="IPR011059">
    <property type="entry name" value="Metal-dep_hydrolase_composite"/>
</dbReference>
<dbReference type="GO" id="GO:0005737">
    <property type="term" value="C:cytoplasm"/>
    <property type="evidence" value="ECO:0007669"/>
    <property type="project" value="TreeGrafter"/>
</dbReference>
<dbReference type="AlphaFoldDB" id="A0A316I2K3"/>
<dbReference type="Gene3D" id="3.20.20.140">
    <property type="entry name" value="Metal-dependent hydrolases"/>
    <property type="match status" value="1"/>
</dbReference>
<evidence type="ECO:0000256" key="5">
    <source>
        <dbReference type="ARBA" id="ARBA00022801"/>
    </source>
</evidence>
<organism evidence="7 8">
    <name type="scientific">Fulvimonas soli</name>
    <dbReference type="NCBI Taxonomy" id="155197"/>
    <lineage>
        <taxon>Bacteria</taxon>
        <taxon>Pseudomonadati</taxon>
        <taxon>Pseudomonadota</taxon>
        <taxon>Gammaproteobacteria</taxon>
        <taxon>Lysobacterales</taxon>
        <taxon>Rhodanobacteraceae</taxon>
        <taxon>Fulvimonas</taxon>
    </lineage>
</organism>
<evidence type="ECO:0000256" key="4">
    <source>
        <dbReference type="ARBA" id="ARBA00022723"/>
    </source>
</evidence>
<comment type="caution">
    <text evidence="7">The sequence shown here is derived from an EMBL/GenBank/DDBJ whole genome shotgun (WGS) entry which is preliminary data.</text>
</comment>
<dbReference type="NCBIfam" id="TIGR00857">
    <property type="entry name" value="pyrC_multi"/>
    <property type="match status" value="1"/>
</dbReference>
<dbReference type="PANTHER" id="PTHR43668:SF4">
    <property type="entry name" value="ALLANTOINASE"/>
    <property type="match status" value="1"/>
</dbReference>
<dbReference type="SUPFAM" id="SSF51338">
    <property type="entry name" value="Composite domain of metallo-dependent hydrolases"/>
    <property type="match status" value="1"/>
</dbReference>
<keyword evidence="4" id="KW-0479">Metal-binding</keyword>
<evidence type="ECO:0000313" key="7">
    <source>
        <dbReference type="EMBL" id="PWK87659.1"/>
    </source>
</evidence>
<dbReference type="OrthoDB" id="5687299at2"/>
<dbReference type="CDD" id="cd01318">
    <property type="entry name" value="DHOase_IIb"/>
    <property type="match status" value="1"/>
</dbReference>
<evidence type="ECO:0000259" key="6">
    <source>
        <dbReference type="Pfam" id="PF01979"/>
    </source>
</evidence>
<feature type="domain" description="Amidohydrolase-related" evidence="6">
    <location>
        <begin position="53"/>
        <end position="426"/>
    </location>
</feature>
<comment type="cofactor">
    <cofactor evidence="1">
        <name>Zn(2+)</name>
        <dbReference type="ChEBI" id="CHEBI:29105"/>
    </cofactor>
</comment>